<feature type="domain" description="Phosphatidic acid phosphatase type 2/haloperoxidase" evidence="8">
    <location>
        <begin position="89"/>
        <end position="204"/>
    </location>
</feature>
<feature type="transmembrane region" description="Helical" evidence="7">
    <location>
        <begin position="141"/>
        <end position="158"/>
    </location>
</feature>
<sequence>MLNLHHMNIGVKDVLKRINLFFILYLLLLCACLVVKLIYTKEEIYFAVNRYYHGFADFFFKYATYFGDGLLTIAIAVILLCFFSYRKAFLLVSSYAVTSIFAQILKHFFDAPRPQLYFATRLGEIHFVEGVEIYKLHSFPSGHSVTVFSTAVVLAYFSGKKPVNLLLLIIAILTGYSRMYLSEHFFEDVVAGSAIGVLLTVVWLSWIESKKFLHAKKWNTALFKKKGR</sequence>
<evidence type="ECO:0000256" key="6">
    <source>
        <dbReference type="ARBA" id="ARBA00023136"/>
    </source>
</evidence>
<dbReference type="Pfam" id="PF01569">
    <property type="entry name" value="PAP2"/>
    <property type="match status" value="1"/>
</dbReference>
<gene>
    <name evidence="9" type="ORF">EOD41_15745</name>
</gene>
<name>A0A3S2V0K3_9SPHI</name>
<evidence type="ECO:0000256" key="5">
    <source>
        <dbReference type="ARBA" id="ARBA00022989"/>
    </source>
</evidence>
<feature type="transmembrane region" description="Helical" evidence="7">
    <location>
        <begin position="189"/>
        <end position="207"/>
    </location>
</feature>
<keyword evidence="2" id="KW-1003">Cell membrane</keyword>
<evidence type="ECO:0000313" key="10">
    <source>
        <dbReference type="Proteomes" id="UP000282759"/>
    </source>
</evidence>
<evidence type="ECO:0000256" key="4">
    <source>
        <dbReference type="ARBA" id="ARBA00022801"/>
    </source>
</evidence>
<keyword evidence="3 7" id="KW-0812">Transmembrane</keyword>
<accession>A0A3S2V0K3</accession>
<evidence type="ECO:0000256" key="3">
    <source>
        <dbReference type="ARBA" id="ARBA00022692"/>
    </source>
</evidence>
<dbReference type="AlphaFoldDB" id="A0A3S2V0K3"/>
<dbReference type="OrthoDB" id="9773582at2"/>
<evidence type="ECO:0000256" key="2">
    <source>
        <dbReference type="ARBA" id="ARBA00022475"/>
    </source>
</evidence>
<dbReference type="GO" id="GO:0005886">
    <property type="term" value="C:plasma membrane"/>
    <property type="evidence" value="ECO:0007669"/>
    <property type="project" value="UniProtKB-SubCell"/>
</dbReference>
<evidence type="ECO:0000259" key="8">
    <source>
        <dbReference type="SMART" id="SM00014"/>
    </source>
</evidence>
<feature type="transmembrane region" description="Helical" evidence="7">
    <location>
        <begin position="20"/>
        <end position="39"/>
    </location>
</feature>
<evidence type="ECO:0000313" key="9">
    <source>
        <dbReference type="EMBL" id="RVT99892.1"/>
    </source>
</evidence>
<dbReference type="PANTHER" id="PTHR14969:SF62">
    <property type="entry name" value="DECAPRENYLPHOSPHORYL-5-PHOSPHORIBOSE PHOSPHATASE RV3807C-RELATED"/>
    <property type="match status" value="1"/>
</dbReference>
<feature type="transmembrane region" description="Helical" evidence="7">
    <location>
        <begin position="165"/>
        <end position="183"/>
    </location>
</feature>
<dbReference type="GO" id="GO:0016787">
    <property type="term" value="F:hydrolase activity"/>
    <property type="evidence" value="ECO:0007669"/>
    <property type="project" value="UniProtKB-KW"/>
</dbReference>
<evidence type="ECO:0000256" key="1">
    <source>
        <dbReference type="ARBA" id="ARBA00004651"/>
    </source>
</evidence>
<organism evidence="9 10">
    <name type="scientific">Mucilaginibacter limnophilus</name>
    <dbReference type="NCBI Taxonomy" id="1932778"/>
    <lineage>
        <taxon>Bacteria</taxon>
        <taxon>Pseudomonadati</taxon>
        <taxon>Bacteroidota</taxon>
        <taxon>Sphingobacteriia</taxon>
        <taxon>Sphingobacteriales</taxon>
        <taxon>Sphingobacteriaceae</taxon>
        <taxon>Mucilaginibacter</taxon>
    </lineage>
</organism>
<feature type="transmembrane region" description="Helical" evidence="7">
    <location>
        <begin position="59"/>
        <end position="82"/>
    </location>
</feature>
<keyword evidence="10" id="KW-1185">Reference proteome</keyword>
<reference evidence="9 10" key="1">
    <citation type="submission" date="2019-01" db="EMBL/GenBank/DDBJ databases">
        <authorList>
            <person name="Chen W.-M."/>
        </authorList>
    </citation>
    <scope>NUCLEOTIDE SEQUENCE [LARGE SCALE GENOMIC DNA]</scope>
    <source>
        <strain evidence="9 10">YBJ-36</strain>
    </source>
</reference>
<dbReference type="SMART" id="SM00014">
    <property type="entry name" value="acidPPc"/>
    <property type="match status" value="1"/>
</dbReference>
<comment type="subcellular location">
    <subcellularLocation>
        <location evidence="1">Cell membrane</location>
        <topology evidence="1">Multi-pass membrane protein</topology>
    </subcellularLocation>
</comment>
<dbReference type="Gene3D" id="1.20.144.10">
    <property type="entry name" value="Phosphatidic acid phosphatase type 2/haloperoxidase"/>
    <property type="match status" value="1"/>
</dbReference>
<evidence type="ECO:0000256" key="7">
    <source>
        <dbReference type="SAM" id="Phobius"/>
    </source>
</evidence>
<dbReference type="SUPFAM" id="SSF48317">
    <property type="entry name" value="Acid phosphatase/Vanadium-dependent haloperoxidase"/>
    <property type="match status" value="1"/>
</dbReference>
<dbReference type="EMBL" id="SACK01000007">
    <property type="protein sequence ID" value="RVT99892.1"/>
    <property type="molecule type" value="Genomic_DNA"/>
</dbReference>
<keyword evidence="5 7" id="KW-1133">Transmembrane helix</keyword>
<dbReference type="Proteomes" id="UP000282759">
    <property type="component" value="Unassembled WGS sequence"/>
</dbReference>
<feature type="transmembrane region" description="Helical" evidence="7">
    <location>
        <begin position="89"/>
        <end position="109"/>
    </location>
</feature>
<proteinExistence type="predicted"/>
<comment type="caution">
    <text evidence="9">The sequence shown here is derived from an EMBL/GenBank/DDBJ whole genome shotgun (WGS) entry which is preliminary data.</text>
</comment>
<protein>
    <submittedName>
        <fullName evidence="9">Phosphatase PAP2 family protein</fullName>
    </submittedName>
</protein>
<keyword evidence="6 7" id="KW-0472">Membrane</keyword>
<dbReference type="InterPro" id="IPR036938">
    <property type="entry name" value="PAP2/HPO_sf"/>
</dbReference>
<dbReference type="InterPro" id="IPR000326">
    <property type="entry name" value="PAP2/HPO"/>
</dbReference>
<keyword evidence="4" id="KW-0378">Hydrolase</keyword>
<dbReference type="PANTHER" id="PTHR14969">
    <property type="entry name" value="SPHINGOSINE-1-PHOSPHATE PHOSPHOHYDROLASE"/>
    <property type="match status" value="1"/>
</dbReference>